<dbReference type="InterPro" id="IPR044810">
    <property type="entry name" value="WRKY_plant"/>
</dbReference>
<dbReference type="PANTHER" id="PTHR32096">
    <property type="entry name" value="WRKY TRANSCRIPTION FACTOR 30-RELATED-RELATED"/>
    <property type="match status" value="1"/>
</dbReference>
<keyword evidence="8" id="KW-1185">Reference proteome</keyword>
<dbReference type="AlphaFoldDB" id="A0AAD4TD32"/>
<dbReference type="GO" id="GO:0005634">
    <property type="term" value="C:nucleus"/>
    <property type="evidence" value="ECO:0007669"/>
    <property type="project" value="UniProtKB-SubCell"/>
</dbReference>
<dbReference type="EMBL" id="JAJJMB010001820">
    <property type="protein sequence ID" value="KAI3955023.1"/>
    <property type="molecule type" value="Genomic_DNA"/>
</dbReference>
<dbReference type="GO" id="GO:0003700">
    <property type="term" value="F:DNA-binding transcription factor activity"/>
    <property type="evidence" value="ECO:0007669"/>
    <property type="project" value="InterPro"/>
</dbReference>
<reference evidence="7" key="1">
    <citation type="submission" date="2022-04" db="EMBL/GenBank/DDBJ databases">
        <title>A functionally conserved STORR gene fusion in Papaver species that diverged 16.8 million years ago.</title>
        <authorList>
            <person name="Catania T."/>
        </authorList>
    </citation>
    <scope>NUCLEOTIDE SEQUENCE</scope>
    <source>
        <strain evidence="7">S-188037</strain>
    </source>
</reference>
<dbReference type="SUPFAM" id="SSF118290">
    <property type="entry name" value="WRKY DNA-binding domain"/>
    <property type="match status" value="1"/>
</dbReference>
<dbReference type="PANTHER" id="PTHR32096:SF146">
    <property type="entry name" value="WRKY TRANSCRIPTION FACTOR 19-RELATED"/>
    <property type="match status" value="1"/>
</dbReference>
<dbReference type="Proteomes" id="UP001202328">
    <property type="component" value="Unassembled WGS sequence"/>
</dbReference>
<evidence type="ECO:0000256" key="3">
    <source>
        <dbReference type="ARBA" id="ARBA00023125"/>
    </source>
</evidence>
<evidence type="ECO:0000256" key="5">
    <source>
        <dbReference type="ARBA" id="ARBA00023242"/>
    </source>
</evidence>
<evidence type="ECO:0000313" key="8">
    <source>
        <dbReference type="Proteomes" id="UP001202328"/>
    </source>
</evidence>
<keyword evidence="3" id="KW-0238">DNA-binding</keyword>
<protein>
    <recommendedName>
        <fullName evidence="6">WRKY domain-containing protein</fullName>
    </recommendedName>
</protein>
<evidence type="ECO:0000256" key="1">
    <source>
        <dbReference type="ARBA" id="ARBA00004123"/>
    </source>
</evidence>
<dbReference type="InterPro" id="IPR036576">
    <property type="entry name" value="WRKY_dom_sf"/>
</dbReference>
<name>A0AAD4TD32_9MAGN</name>
<evidence type="ECO:0000313" key="7">
    <source>
        <dbReference type="EMBL" id="KAI3955023.1"/>
    </source>
</evidence>
<comment type="caution">
    <text evidence="7">The sequence shown here is derived from an EMBL/GenBank/DDBJ whole genome shotgun (WGS) entry which is preliminary data.</text>
</comment>
<keyword evidence="5" id="KW-0539">Nucleus</keyword>
<proteinExistence type="predicted"/>
<sequence>MENNTSTMISWEKKIMINELLTQAKEEVKQLQMHLAPSAITCGKLSITKIVSALEIPLFMLNEIKPEGRGDQPQMMTGLTPITQTESPLRTVSRSPRSDYESDLMANYFKKRKILPKWTETVRVCELTGFEGPPDDGYSWRKYGQKDILNTNYPRAYYRCTHRNVQMCFAKKLVQRTDKDPSLFCITYWGKHTCIQASHLQPGEQHKKHDPKHNKSKETLISFQTSCHVRAEDLATRVVPSFSLPSTSKPASCLEKENDNNNNIFSSLTPDNHFSGSLLSPPLVSAEVYYPYYLPTYGHTVQTSDYDVNELISAAALDVCPPFQDLDSDIPIQSGFSYLFDTPRFFD</sequence>
<evidence type="ECO:0000259" key="6">
    <source>
        <dbReference type="PROSITE" id="PS50811"/>
    </source>
</evidence>
<dbReference type="Pfam" id="PF03106">
    <property type="entry name" value="WRKY"/>
    <property type="match status" value="1"/>
</dbReference>
<gene>
    <name evidence="7" type="ORF">MKW98_005026</name>
</gene>
<evidence type="ECO:0000256" key="4">
    <source>
        <dbReference type="ARBA" id="ARBA00023163"/>
    </source>
</evidence>
<dbReference type="InterPro" id="IPR003657">
    <property type="entry name" value="WRKY_dom"/>
</dbReference>
<keyword evidence="2" id="KW-0805">Transcription regulation</keyword>
<dbReference type="Gene3D" id="2.20.25.80">
    <property type="entry name" value="WRKY domain"/>
    <property type="match status" value="1"/>
</dbReference>
<comment type="subcellular location">
    <subcellularLocation>
        <location evidence="1">Nucleus</location>
    </subcellularLocation>
</comment>
<keyword evidence="4" id="KW-0804">Transcription</keyword>
<accession>A0AAD4TD32</accession>
<dbReference type="SMART" id="SM00774">
    <property type="entry name" value="WRKY"/>
    <property type="match status" value="1"/>
</dbReference>
<evidence type="ECO:0000256" key="2">
    <source>
        <dbReference type="ARBA" id="ARBA00023015"/>
    </source>
</evidence>
<dbReference type="PROSITE" id="PS50811">
    <property type="entry name" value="WRKY"/>
    <property type="match status" value="1"/>
</dbReference>
<dbReference type="GO" id="GO:0000976">
    <property type="term" value="F:transcription cis-regulatory region binding"/>
    <property type="evidence" value="ECO:0007669"/>
    <property type="project" value="TreeGrafter"/>
</dbReference>
<organism evidence="7 8">
    <name type="scientific">Papaver atlanticum</name>
    <dbReference type="NCBI Taxonomy" id="357466"/>
    <lineage>
        <taxon>Eukaryota</taxon>
        <taxon>Viridiplantae</taxon>
        <taxon>Streptophyta</taxon>
        <taxon>Embryophyta</taxon>
        <taxon>Tracheophyta</taxon>
        <taxon>Spermatophyta</taxon>
        <taxon>Magnoliopsida</taxon>
        <taxon>Ranunculales</taxon>
        <taxon>Papaveraceae</taxon>
        <taxon>Papaveroideae</taxon>
        <taxon>Papaver</taxon>
    </lineage>
</organism>
<feature type="domain" description="WRKY" evidence="6">
    <location>
        <begin position="135"/>
        <end position="192"/>
    </location>
</feature>